<evidence type="ECO:0000256" key="10">
    <source>
        <dbReference type="ARBA" id="ARBA00023136"/>
    </source>
</evidence>
<feature type="transmembrane region" description="Helical" evidence="11">
    <location>
        <begin position="75"/>
        <end position="95"/>
    </location>
</feature>
<dbReference type="Gene3D" id="1.10.3730.20">
    <property type="match status" value="1"/>
</dbReference>
<evidence type="ECO:0000256" key="6">
    <source>
        <dbReference type="ARBA" id="ARBA00022692"/>
    </source>
</evidence>
<dbReference type="PANTHER" id="PTHR30561">
    <property type="entry name" value="SMR FAMILY PROTON-DEPENDENT DRUG EFFLUX TRANSPORTER SUGE"/>
    <property type="match status" value="1"/>
</dbReference>
<keyword evidence="7" id="KW-0448">Lipopolysaccharide biosynthesis</keyword>
<dbReference type="GO" id="GO:0009103">
    <property type="term" value="P:lipopolysaccharide biosynthetic process"/>
    <property type="evidence" value="ECO:0007669"/>
    <property type="project" value="UniProtKB-KW"/>
</dbReference>
<dbReference type="SUPFAM" id="SSF103481">
    <property type="entry name" value="Multidrug resistance efflux transporter EmrE"/>
    <property type="match status" value="1"/>
</dbReference>
<keyword evidence="9" id="KW-0443">Lipid metabolism</keyword>
<feature type="transmembrane region" description="Helical" evidence="11">
    <location>
        <begin position="104"/>
        <end position="121"/>
    </location>
</feature>
<evidence type="ECO:0000256" key="9">
    <source>
        <dbReference type="ARBA" id="ARBA00023098"/>
    </source>
</evidence>
<evidence type="ECO:0000256" key="3">
    <source>
        <dbReference type="ARBA" id="ARBA00022516"/>
    </source>
</evidence>
<dbReference type="AlphaFoldDB" id="A0A519B9L7"/>
<dbReference type="EMBL" id="SGBD01000005">
    <property type="protein sequence ID" value="RZD13914.1"/>
    <property type="molecule type" value="Genomic_DNA"/>
</dbReference>
<evidence type="ECO:0000256" key="2">
    <source>
        <dbReference type="ARBA" id="ARBA00022475"/>
    </source>
</evidence>
<name>A0A519B9L7_9DELT</name>
<reference evidence="13 14" key="1">
    <citation type="submission" date="2019-01" db="EMBL/GenBank/DDBJ databases">
        <title>Insights into ecological role of a new deltaproteobacterial order Candidatus Sinidesulfobacterales (Sva0485) by metagenomics and metatranscriptomics.</title>
        <authorList>
            <person name="Tan S."/>
            <person name="Liu J."/>
            <person name="Fang Y."/>
            <person name="Hedlund B.P."/>
            <person name="Lian Z.H."/>
            <person name="Huang L.Y."/>
            <person name="Li J.T."/>
            <person name="Huang L.N."/>
            <person name="Li W.J."/>
            <person name="Jiang H.C."/>
            <person name="Dong H.L."/>
            <person name="Shu W.S."/>
        </authorList>
    </citation>
    <scope>NUCLEOTIDE SEQUENCE [LARGE SCALE GENOMIC DNA]</scope>
    <source>
        <strain evidence="13">AP3</strain>
    </source>
</reference>
<comment type="caution">
    <text evidence="13">The sequence shown here is derived from an EMBL/GenBank/DDBJ whole genome shotgun (WGS) entry which is preliminary data.</text>
</comment>
<evidence type="ECO:0000313" key="13">
    <source>
        <dbReference type="EMBL" id="RZD13914.1"/>
    </source>
</evidence>
<keyword evidence="2" id="KW-1003">Cell membrane</keyword>
<evidence type="ECO:0000256" key="8">
    <source>
        <dbReference type="ARBA" id="ARBA00022989"/>
    </source>
</evidence>
<feature type="transmembrane region" description="Helical" evidence="11">
    <location>
        <begin position="6"/>
        <end position="22"/>
    </location>
</feature>
<accession>A0A519B9L7</accession>
<dbReference type="PANTHER" id="PTHR30561:SF9">
    <property type="entry name" value="4-AMINO-4-DEOXY-L-ARABINOSE-PHOSPHOUNDECAPRENOL FLIPPASE SUBUNIT ARNF-RELATED"/>
    <property type="match status" value="1"/>
</dbReference>
<dbReference type="InterPro" id="IPR037185">
    <property type="entry name" value="EmrE-like"/>
</dbReference>
<keyword evidence="5" id="KW-0441">Lipid A biosynthesis</keyword>
<feature type="domain" description="EamA" evidence="12">
    <location>
        <begin position="39"/>
        <end position="118"/>
    </location>
</feature>
<dbReference type="InterPro" id="IPR000620">
    <property type="entry name" value="EamA_dom"/>
</dbReference>
<gene>
    <name evidence="13" type="ORF">EVJ47_08260</name>
</gene>
<comment type="subcellular location">
    <subcellularLocation>
        <location evidence="1">Cell membrane</location>
        <topology evidence="1">Multi-pass membrane protein</topology>
    </subcellularLocation>
</comment>
<evidence type="ECO:0000256" key="7">
    <source>
        <dbReference type="ARBA" id="ARBA00022985"/>
    </source>
</evidence>
<evidence type="ECO:0000256" key="1">
    <source>
        <dbReference type="ARBA" id="ARBA00004651"/>
    </source>
</evidence>
<evidence type="ECO:0000256" key="4">
    <source>
        <dbReference type="ARBA" id="ARBA00022519"/>
    </source>
</evidence>
<keyword evidence="10 11" id="KW-0472">Membrane</keyword>
<keyword evidence="4" id="KW-0997">Cell inner membrane</keyword>
<dbReference type="Pfam" id="PF00892">
    <property type="entry name" value="EamA"/>
    <property type="match status" value="1"/>
</dbReference>
<dbReference type="InterPro" id="IPR000390">
    <property type="entry name" value="Small_drug/metabolite_transptr"/>
</dbReference>
<dbReference type="GO" id="GO:0005886">
    <property type="term" value="C:plasma membrane"/>
    <property type="evidence" value="ECO:0007669"/>
    <property type="project" value="UniProtKB-SubCell"/>
</dbReference>
<keyword evidence="6 11" id="KW-0812">Transmembrane</keyword>
<evidence type="ECO:0000259" key="12">
    <source>
        <dbReference type="Pfam" id="PF00892"/>
    </source>
</evidence>
<keyword evidence="8 11" id="KW-1133">Transmembrane helix</keyword>
<evidence type="ECO:0000256" key="11">
    <source>
        <dbReference type="SAM" id="Phobius"/>
    </source>
</evidence>
<keyword evidence="3" id="KW-0444">Lipid biosynthesis</keyword>
<sequence length="122" mass="13744">MLTNPYIFMGLAVIFTSIGQILQKIGSGMVKKEHLKIGIRSILVFLNPFIFSALIMLFFATIFYLLALSKLPLSIAYPMLSSGYVLVVLLSKIFLKEEVSLKRWFGVFIIMIGIFVIFNSGK</sequence>
<dbReference type="Proteomes" id="UP000320813">
    <property type="component" value="Unassembled WGS sequence"/>
</dbReference>
<evidence type="ECO:0000313" key="14">
    <source>
        <dbReference type="Proteomes" id="UP000320813"/>
    </source>
</evidence>
<dbReference type="GO" id="GO:0022857">
    <property type="term" value="F:transmembrane transporter activity"/>
    <property type="evidence" value="ECO:0007669"/>
    <property type="project" value="InterPro"/>
</dbReference>
<feature type="transmembrane region" description="Helical" evidence="11">
    <location>
        <begin position="43"/>
        <end position="69"/>
    </location>
</feature>
<organism evidence="13 14">
    <name type="scientific">Candidatus Acidulodesulfobacterium ferriphilum</name>
    <dbReference type="NCBI Taxonomy" id="2597223"/>
    <lineage>
        <taxon>Bacteria</taxon>
        <taxon>Deltaproteobacteria</taxon>
        <taxon>Candidatus Acidulodesulfobacterales</taxon>
        <taxon>Candidatus Acidulodesulfobacterium</taxon>
    </lineage>
</organism>
<proteinExistence type="predicted"/>
<evidence type="ECO:0000256" key="5">
    <source>
        <dbReference type="ARBA" id="ARBA00022556"/>
    </source>
</evidence>
<protein>
    <recommendedName>
        <fullName evidence="12">EamA domain-containing protein</fullName>
    </recommendedName>
</protein>